<reference evidence="4" key="1">
    <citation type="submission" date="2016-12" db="EMBL/GenBank/DDBJ databases">
        <title>Draft Genome Sequences od Carboxydothermus pertinax and islandicus, Hydrogenogenic Carboxydotrophic Bacteria.</title>
        <authorList>
            <person name="Fukuyama Y."/>
            <person name="Ohmae K."/>
            <person name="Yoneda Y."/>
            <person name="Yoshida T."/>
            <person name="Sako Y."/>
        </authorList>
    </citation>
    <scope>NUCLEOTIDE SEQUENCE [LARGE SCALE GENOMIC DNA]</scope>
    <source>
        <strain evidence="4">Ug1</strain>
    </source>
</reference>
<name>A0A1L8CS72_9THEO</name>
<dbReference type="EMBL" id="BDJK01000006">
    <property type="protein sequence ID" value="GAV21762.1"/>
    <property type="molecule type" value="Genomic_DNA"/>
</dbReference>
<dbReference type="InterPro" id="IPR007065">
    <property type="entry name" value="HPP"/>
</dbReference>
<keyword evidence="1" id="KW-0472">Membrane</keyword>
<dbReference type="PANTHER" id="PTHR33741:SF5">
    <property type="entry name" value="TRANSMEMBRANE PROTEIN DDB_G0269096-RELATED"/>
    <property type="match status" value="1"/>
</dbReference>
<dbReference type="AlphaFoldDB" id="A0A1L8CS72"/>
<sequence>MITFLAYTYNLPLLLPSLGASAVILFGAWESPFARPKSVLGGHIISATVGVLIAHLAGSTWWSIALGVTLAIGAMIHFKSLHPPGGATAFMAVYNNPNWEFILTPVAIGAILLLLIAALVKKLEVKSGKKFFQKSLLPCKKFVRN</sequence>
<dbReference type="Proteomes" id="UP000187485">
    <property type="component" value="Unassembled WGS sequence"/>
</dbReference>
<dbReference type="PANTHER" id="PTHR33741">
    <property type="entry name" value="TRANSMEMBRANE PROTEIN DDB_G0269096-RELATED"/>
    <property type="match status" value="1"/>
</dbReference>
<dbReference type="STRING" id="870242.cpu_02720"/>
<keyword evidence="1" id="KW-1133">Transmembrane helix</keyword>
<evidence type="ECO:0000256" key="1">
    <source>
        <dbReference type="SAM" id="Phobius"/>
    </source>
</evidence>
<evidence type="ECO:0000313" key="3">
    <source>
        <dbReference type="EMBL" id="GAV21762.1"/>
    </source>
</evidence>
<feature type="transmembrane region" description="Helical" evidence="1">
    <location>
        <begin position="40"/>
        <end position="57"/>
    </location>
</feature>
<proteinExistence type="predicted"/>
<feature type="transmembrane region" description="Helical" evidence="1">
    <location>
        <begin position="64"/>
        <end position="81"/>
    </location>
</feature>
<feature type="domain" description="HPP transmembrane region" evidence="2">
    <location>
        <begin position="3"/>
        <end position="124"/>
    </location>
</feature>
<gene>
    <name evidence="3" type="ORF">cpu_02720</name>
</gene>
<keyword evidence="1" id="KW-0812">Transmembrane</keyword>
<dbReference type="Pfam" id="PF04982">
    <property type="entry name" value="TM_HPP"/>
    <property type="match status" value="1"/>
</dbReference>
<dbReference type="InterPro" id="IPR058581">
    <property type="entry name" value="TM_HPP"/>
</dbReference>
<comment type="caution">
    <text evidence="3">The sequence shown here is derived from an EMBL/GenBank/DDBJ whole genome shotgun (WGS) entry which is preliminary data.</text>
</comment>
<evidence type="ECO:0000313" key="4">
    <source>
        <dbReference type="Proteomes" id="UP000187485"/>
    </source>
</evidence>
<keyword evidence="4" id="KW-1185">Reference proteome</keyword>
<feature type="transmembrane region" description="Helical" evidence="1">
    <location>
        <begin position="101"/>
        <end position="120"/>
    </location>
</feature>
<dbReference type="OrthoDB" id="9811720at2"/>
<organism evidence="3 4">
    <name type="scientific">Carboxydothermus pertinax</name>
    <dbReference type="NCBI Taxonomy" id="870242"/>
    <lineage>
        <taxon>Bacteria</taxon>
        <taxon>Bacillati</taxon>
        <taxon>Bacillota</taxon>
        <taxon>Clostridia</taxon>
        <taxon>Thermoanaerobacterales</taxon>
        <taxon>Thermoanaerobacteraceae</taxon>
        <taxon>Carboxydothermus</taxon>
    </lineage>
</organism>
<evidence type="ECO:0000259" key="2">
    <source>
        <dbReference type="Pfam" id="PF04982"/>
    </source>
</evidence>
<accession>A0A1L8CS72</accession>
<feature type="transmembrane region" description="Helical" evidence="1">
    <location>
        <begin position="7"/>
        <end position="28"/>
    </location>
</feature>
<protein>
    <submittedName>
        <fullName evidence="3">HPP family protein</fullName>
    </submittedName>
</protein>